<keyword evidence="7" id="KW-1185">Reference proteome</keyword>
<evidence type="ECO:0000313" key="7">
    <source>
        <dbReference type="Proteomes" id="UP000789572"/>
    </source>
</evidence>
<dbReference type="OrthoDB" id="29773at2759"/>
<dbReference type="EMBL" id="CAJVPJ010000450">
    <property type="protein sequence ID" value="CAG8525813.1"/>
    <property type="molecule type" value="Genomic_DNA"/>
</dbReference>
<evidence type="ECO:0000256" key="3">
    <source>
        <dbReference type="ARBA" id="ARBA00022989"/>
    </source>
</evidence>
<gene>
    <name evidence="6" type="ORF">POCULU_LOCUS3811</name>
</gene>
<keyword evidence="3 5" id="KW-1133">Transmembrane helix</keyword>
<protein>
    <submittedName>
        <fullName evidence="6">487_t:CDS:1</fullName>
    </submittedName>
</protein>
<reference evidence="6" key="1">
    <citation type="submission" date="2021-06" db="EMBL/GenBank/DDBJ databases">
        <authorList>
            <person name="Kallberg Y."/>
            <person name="Tangrot J."/>
            <person name="Rosling A."/>
        </authorList>
    </citation>
    <scope>NUCLEOTIDE SEQUENCE</scope>
    <source>
        <strain evidence="6">IA702</strain>
    </source>
</reference>
<feature type="transmembrane region" description="Helical" evidence="5">
    <location>
        <begin position="151"/>
        <end position="171"/>
    </location>
</feature>
<organism evidence="6 7">
    <name type="scientific">Paraglomus occultum</name>
    <dbReference type="NCBI Taxonomy" id="144539"/>
    <lineage>
        <taxon>Eukaryota</taxon>
        <taxon>Fungi</taxon>
        <taxon>Fungi incertae sedis</taxon>
        <taxon>Mucoromycota</taxon>
        <taxon>Glomeromycotina</taxon>
        <taxon>Glomeromycetes</taxon>
        <taxon>Paraglomerales</taxon>
        <taxon>Paraglomeraceae</taxon>
        <taxon>Paraglomus</taxon>
    </lineage>
</organism>
<dbReference type="PIRSF" id="PIRSF036436">
    <property type="entry name" value="UCP036436"/>
    <property type="match status" value="1"/>
</dbReference>
<evidence type="ECO:0000256" key="4">
    <source>
        <dbReference type="ARBA" id="ARBA00023136"/>
    </source>
</evidence>
<comment type="caution">
    <text evidence="6">The sequence shown here is derived from an EMBL/GenBank/DDBJ whole genome shotgun (WGS) entry which is preliminary data.</text>
</comment>
<feature type="transmembrane region" description="Helical" evidence="5">
    <location>
        <begin position="270"/>
        <end position="291"/>
    </location>
</feature>
<evidence type="ECO:0000256" key="1">
    <source>
        <dbReference type="ARBA" id="ARBA00004141"/>
    </source>
</evidence>
<dbReference type="InterPro" id="IPR012404">
    <property type="entry name" value="UCP036436"/>
</dbReference>
<accession>A0A9N9AE28</accession>
<feature type="transmembrane region" description="Helical" evidence="5">
    <location>
        <begin position="117"/>
        <end position="139"/>
    </location>
</feature>
<dbReference type="Proteomes" id="UP000789572">
    <property type="component" value="Unassembled WGS sequence"/>
</dbReference>
<evidence type="ECO:0000256" key="5">
    <source>
        <dbReference type="SAM" id="Phobius"/>
    </source>
</evidence>
<comment type="subcellular location">
    <subcellularLocation>
        <location evidence="1">Membrane</location>
        <topology evidence="1">Multi-pass membrane protein</topology>
    </subcellularLocation>
</comment>
<evidence type="ECO:0000256" key="2">
    <source>
        <dbReference type="ARBA" id="ARBA00022692"/>
    </source>
</evidence>
<feature type="transmembrane region" description="Helical" evidence="5">
    <location>
        <begin position="191"/>
        <end position="212"/>
    </location>
</feature>
<dbReference type="PANTHER" id="PTHR13146:SF0">
    <property type="entry name" value="SOLUTE CARRIER FAMILY 35 MEMBER F6"/>
    <property type="match status" value="1"/>
</dbReference>
<feature type="transmembrane region" description="Helical" evidence="5">
    <location>
        <begin position="233"/>
        <end position="250"/>
    </location>
</feature>
<dbReference type="AlphaFoldDB" id="A0A9N9AE28"/>
<evidence type="ECO:0000313" key="6">
    <source>
        <dbReference type="EMBL" id="CAG8525813.1"/>
    </source>
</evidence>
<feature type="transmembrane region" description="Helical" evidence="5">
    <location>
        <begin position="312"/>
        <end position="345"/>
    </location>
</feature>
<proteinExistence type="predicted"/>
<keyword evidence="2 5" id="KW-0812">Transmembrane</keyword>
<feature type="transmembrane region" description="Helical" evidence="5">
    <location>
        <begin position="52"/>
        <end position="72"/>
    </location>
</feature>
<name>A0A9N9AE28_9GLOM</name>
<keyword evidence="4 5" id="KW-0472">Membrane</keyword>
<sequence length="378" mass="42050">MNAKTRALIVGMLVSGVCNTLLNKLQDMQCVENCDDKDPSKREYFEQPVWQTLNMFIGETFCFIALYVQMILDSYKEEKHVDRDRPLAVGRSSTDDSIEVEDEYVRPQRELTGWRVLLFWIPTLCDICGTTLMNVGLIYTSASVYQMLRGAVVLFTVVLGVTIVGLSSILFPPPRSSEVDVSTAGLFSVPFALVGVLFVLFAQVFTASQFVIEEKLVETYNVGPLRAVGLEGIFGLTTITFGTIALYYTYGIHHPGGYFDIPAGWNLIISFPQVWGAGIAICFSIAFFNFFGLAVTRTVSATARSTIDTSRIVFVWMVSLLLGWEIFSWLQVLGFIVLVTGTFIFNNVINPPSFIAGGHADSGERRPLIRRTSDENIL</sequence>
<dbReference type="PANTHER" id="PTHR13146">
    <property type="match status" value="1"/>
</dbReference>
<dbReference type="GO" id="GO:0016020">
    <property type="term" value="C:membrane"/>
    <property type="evidence" value="ECO:0007669"/>
    <property type="project" value="UniProtKB-SubCell"/>
</dbReference>